<organism evidence="13 14">
    <name type="scientific">Caenorhabditis nigoni</name>
    <dbReference type="NCBI Taxonomy" id="1611254"/>
    <lineage>
        <taxon>Eukaryota</taxon>
        <taxon>Metazoa</taxon>
        <taxon>Ecdysozoa</taxon>
        <taxon>Nematoda</taxon>
        <taxon>Chromadorea</taxon>
        <taxon>Rhabditida</taxon>
        <taxon>Rhabditina</taxon>
        <taxon>Rhabditomorpha</taxon>
        <taxon>Rhabditoidea</taxon>
        <taxon>Rhabditidae</taxon>
        <taxon>Peloderinae</taxon>
        <taxon>Caenorhabditis</taxon>
    </lineage>
</organism>
<feature type="region of interest" description="Disordered" evidence="10">
    <location>
        <begin position="409"/>
        <end position="428"/>
    </location>
</feature>
<evidence type="ECO:0000259" key="12">
    <source>
        <dbReference type="PROSITE" id="PS50262"/>
    </source>
</evidence>
<evidence type="ECO:0000256" key="8">
    <source>
        <dbReference type="ARBA" id="ARBA00023224"/>
    </source>
</evidence>
<keyword evidence="14" id="KW-1185">Reference proteome</keyword>
<dbReference type="EMBL" id="PDUG01000006">
    <property type="protein sequence ID" value="PIC15886.1"/>
    <property type="molecule type" value="Genomic_DNA"/>
</dbReference>
<dbReference type="Gene3D" id="1.20.1070.10">
    <property type="entry name" value="Rhodopsin 7-helix transmembrane proteins"/>
    <property type="match status" value="1"/>
</dbReference>
<dbReference type="SUPFAM" id="SSF81321">
    <property type="entry name" value="Family A G protein-coupled receptor-like"/>
    <property type="match status" value="1"/>
</dbReference>
<dbReference type="OrthoDB" id="6076970at2759"/>
<dbReference type="FunFam" id="1.20.1070.10:FF:000439">
    <property type="entry name" value="Neuropeptide receptor 18"/>
    <property type="match status" value="1"/>
</dbReference>
<feature type="transmembrane region" description="Helical" evidence="11">
    <location>
        <begin position="211"/>
        <end position="234"/>
    </location>
</feature>
<dbReference type="PROSITE" id="PS50262">
    <property type="entry name" value="G_PROTEIN_RECEP_F1_2"/>
    <property type="match status" value="1"/>
</dbReference>
<keyword evidence="8 9" id="KW-0807">Transducer</keyword>
<dbReference type="InterPro" id="IPR000276">
    <property type="entry name" value="GPCR_Rhodpsn"/>
</dbReference>
<evidence type="ECO:0000313" key="14">
    <source>
        <dbReference type="Proteomes" id="UP000230233"/>
    </source>
</evidence>
<keyword evidence="3 9" id="KW-0812">Transmembrane</keyword>
<dbReference type="Pfam" id="PF00001">
    <property type="entry name" value="7tm_1"/>
    <property type="match status" value="1"/>
</dbReference>
<accession>A0A2G5SM25</accession>
<dbReference type="GO" id="GO:0005886">
    <property type="term" value="C:plasma membrane"/>
    <property type="evidence" value="ECO:0007669"/>
    <property type="project" value="UniProtKB-SubCell"/>
</dbReference>
<proteinExistence type="inferred from homology"/>
<dbReference type="GO" id="GO:0004930">
    <property type="term" value="F:G protein-coupled receptor activity"/>
    <property type="evidence" value="ECO:0007669"/>
    <property type="project" value="UniProtKB-KW"/>
</dbReference>
<evidence type="ECO:0000256" key="2">
    <source>
        <dbReference type="ARBA" id="ARBA00022475"/>
    </source>
</evidence>
<gene>
    <name evidence="13" type="primary">Cni-npr-18</name>
    <name evidence="13" type="synonym">Cnig_chr_X.g22694</name>
    <name evidence="13" type="ORF">B9Z55_022694</name>
</gene>
<dbReference type="GO" id="GO:0043005">
    <property type="term" value="C:neuron projection"/>
    <property type="evidence" value="ECO:0007669"/>
    <property type="project" value="TreeGrafter"/>
</dbReference>
<dbReference type="Proteomes" id="UP000230233">
    <property type="component" value="Chromosome X"/>
</dbReference>
<keyword evidence="7 9" id="KW-0675">Receptor</keyword>
<feature type="transmembrane region" description="Helical" evidence="11">
    <location>
        <begin position="374"/>
        <end position="400"/>
    </location>
</feature>
<comment type="caution">
    <text evidence="13">The sequence shown here is derived from an EMBL/GenBank/DDBJ whole genome shotgun (WGS) entry which is preliminary data.</text>
</comment>
<reference evidence="14" key="1">
    <citation type="submission" date="2017-10" db="EMBL/GenBank/DDBJ databases">
        <title>Rapid genome shrinkage in a self-fertile nematode reveals novel sperm competition proteins.</title>
        <authorList>
            <person name="Yin D."/>
            <person name="Schwarz E.M."/>
            <person name="Thomas C.G."/>
            <person name="Felde R.L."/>
            <person name="Korf I.F."/>
            <person name="Cutter A.D."/>
            <person name="Schartner C.M."/>
            <person name="Ralston E.J."/>
            <person name="Meyer B.J."/>
            <person name="Haag E.S."/>
        </authorList>
    </citation>
    <scope>NUCLEOTIDE SEQUENCE [LARGE SCALE GENOMIC DNA]</scope>
    <source>
        <strain evidence="14">JU1422</strain>
    </source>
</reference>
<evidence type="ECO:0000256" key="7">
    <source>
        <dbReference type="ARBA" id="ARBA00023170"/>
    </source>
</evidence>
<protein>
    <recommendedName>
        <fullName evidence="12">G-protein coupled receptors family 1 profile domain-containing protein</fullName>
    </recommendedName>
</protein>
<evidence type="ECO:0000256" key="4">
    <source>
        <dbReference type="ARBA" id="ARBA00022989"/>
    </source>
</evidence>
<sequence>MSAFYDEAKFLISDGDKMRIDTYAVGRKTMQQTESFKGTIYENYYLCRQNIKTAKHLLKGQAQVEVETSDFLANEFTLVYALPLSNHDNSSLMLIAGFYALLFMFGTCGNAAILAVVHHVKGQDSRSRHNTTLTYICILSIVDFLSMLPIPMTIIDQILGFWMFDTFACKLFRLLEHIGKIFSTFILVAFSIDRYCAVCHPLRLSVRKQRFVFIFLTAMFILTCVMLLPILIFAHSKELVMHEKFDLDQEVITRMHLYKCVDDLGRELFIIFTLYSFVLAYCLPLLLMIYFYYEMLLKLFKQAKALNKTLNGGRRGVGEEKKLTIPVGHIAVYTLAICLFHFACWTPYWISILYSLYEELYQDEKTSATPPTYAFIYFMYGVHALPYINSASNFILYGLLNRQLHNSPERKYTRSGAPGVTRQASHGLTTGTRPEYSELITIPTHVRPDSRVSAMVAANNNNNSEHSPLTQNLSASAPKRV</sequence>
<dbReference type="PANTHER" id="PTHR24229">
    <property type="entry name" value="NEUROPEPTIDES RECEPTOR"/>
    <property type="match status" value="1"/>
</dbReference>
<dbReference type="CDD" id="cd00637">
    <property type="entry name" value="7tm_classA_rhodopsin-like"/>
    <property type="match status" value="1"/>
</dbReference>
<dbReference type="GO" id="GO:0042277">
    <property type="term" value="F:peptide binding"/>
    <property type="evidence" value="ECO:0007669"/>
    <property type="project" value="TreeGrafter"/>
</dbReference>
<feature type="transmembrane region" description="Helical" evidence="11">
    <location>
        <begin position="330"/>
        <end position="354"/>
    </location>
</feature>
<comment type="similarity">
    <text evidence="9">Belongs to the G-protein coupled receptor 1 family.</text>
</comment>
<keyword evidence="4 11" id="KW-1133">Transmembrane helix</keyword>
<evidence type="ECO:0000256" key="9">
    <source>
        <dbReference type="RuleBase" id="RU000688"/>
    </source>
</evidence>
<feature type="compositionally biased region" description="Polar residues" evidence="10">
    <location>
        <begin position="464"/>
        <end position="475"/>
    </location>
</feature>
<name>A0A2G5SM25_9PELO</name>
<evidence type="ECO:0000256" key="5">
    <source>
        <dbReference type="ARBA" id="ARBA00023040"/>
    </source>
</evidence>
<evidence type="ECO:0000313" key="13">
    <source>
        <dbReference type="EMBL" id="PIC15886.1"/>
    </source>
</evidence>
<feature type="domain" description="G-protein coupled receptors family 1 profile" evidence="12">
    <location>
        <begin position="109"/>
        <end position="397"/>
    </location>
</feature>
<evidence type="ECO:0000256" key="11">
    <source>
        <dbReference type="SAM" id="Phobius"/>
    </source>
</evidence>
<dbReference type="PROSITE" id="PS00237">
    <property type="entry name" value="G_PROTEIN_RECEP_F1_1"/>
    <property type="match status" value="1"/>
</dbReference>
<feature type="transmembrane region" description="Helical" evidence="11">
    <location>
        <begin position="268"/>
        <end position="293"/>
    </location>
</feature>
<feature type="transmembrane region" description="Helical" evidence="11">
    <location>
        <begin position="92"/>
        <end position="120"/>
    </location>
</feature>
<evidence type="ECO:0000256" key="3">
    <source>
        <dbReference type="ARBA" id="ARBA00022692"/>
    </source>
</evidence>
<dbReference type="AlphaFoldDB" id="A0A2G5SM25"/>
<dbReference type="InterPro" id="IPR017452">
    <property type="entry name" value="GPCR_Rhodpsn_7TM"/>
</dbReference>
<keyword evidence="2" id="KW-1003">Cell membrane</keyword>
<evidence type="ECO:0000256" key="6">
    <source>
        <dbReference type="ARBA" id="ARBA00023136"/>
    </source>
</evidence>
<evidence type="ECO:0000256" key="10">
    <source>
        <dbReference type="SAM" id="MobiDB-lite"/>
    </source>
</evidence>
<evidence type="ECO:0000256" key="1">
    <source>
        <dbReference type="ARBA" id="ARBA00004651"/>
    </source>
</evidence>
<dbReference type="PANTHER" id="PTHR24229:SF53">
    <property type="entry name" value="NEUROPEPTIDE RECEPTOR 18"/>
    <property type="match status" value="1"/>
</dbReference>
<comment type="subcellular location">
    <subcellularLocation>
        <location evidence="1">Cell membrane</location>
        <topology evidence="1">Multi-pass membrane protein</topology>
    </subcellularLocation>
</comment>
<keyword evidence="5 9" id="KW-0297">G-protein coupled receptor</keyword>
<dbReference type="STRING" id="1611254.A0A2G5SM25"/>
<feature type="region of interest" description="Disordered" evidence="10">
    <location>
        <begin position="460"/>
        <end position="481"/>
    </location>
</feature>
<dbReference type="PRINTS" id="PR00237">
    <property type="entry name" value="GPCRRHODOPSN"/>
</dbReference>
<feature type="transmembrane region" description="Helical" evidence="11">
    <location>
        <begin position="132"/>
        <end position="151"/>
    </location>
</feature>
<keyword evidence="6 11" id="KW-0472">Membrane</keyword>